<organism evidence="1 2">
    <name type="scientific">Datura stramonium</name>
    <name type="common">Jimsonweed</name>
    <name type="synonym">Common thornapple</name>
    <dbReference type="NCBI Taxonomy" id="4076"/>
    <lineage>
        <taxon>Eukaryota</taxon>
        <taxon>Viridiplantae</taxon>
        <taxon>Streptophyta</taxon>
        <taxon>Embryophyta</taxon>
        <taxon>Tracheophyta</taxon>
        <taxon>Spermatophyta</taxon>
        <taxon>Magnoliopsida</taxon>
        <taxon>eudicotyledons</taxon>
        <taxon>Gunneridae</taxon>
        <taxon>Pentapetalae</taxon>
        <taxon>asterids</taxon>
        <taxon>lamiids</taxon>
        <taxon>Solanales</taxon>
        <taxon>Solanaceae</taxon>
        <taxon>Solanoideae</taxon>
        <taxon>Datureae</taxon>
        <taxon>Datura</taxon>
    </lineage>
</organism>
<name>A0ABS8WJQ9_DATST</name>
<reference evidence="1 2" key="1">
    <citation type="journal article" date="2021" name="BMC Genomics">
        <title>Datura genome reveals duplications of psychoactive alkaloid biosynthetic genes and high mutation rate following tissue culture.</title>
        <authorList>
            <person name="Rajewski A."/>
            <person name="Carter-House D."/>
            <person name="Stajich J."/>
            <person name="Litt A."/>
        </authorList>
    </citation>
    <scope>NUCLEOTIDE SEQUENCE [LARGE SCALE GENOMIC DNA]</scope>
    <source>
        <strain evidence="1">AR-01</strain>
    </source>
</reference>
<protein>
    <submittedName>
        <fullName evidence="1">Lysine-specific demethylase jmj16</fullName>
    </submittedName>
</protein>
<keyword evidence="2" id="KW-1185">Reference proteome</keyword>
<accession>A0ABS8WJQ9</accession>
<dbReference type="Proteomes" id="UP000823775">
    <property type="component" value="Unassembled WGS sequence"/>
</dbReference>
<proteinExistence type="predicted"/>
<dbReference type="EMBL" id="JACEIK010007414">
    <property type="protein sequence ID" value="MCE3050234.1"/>
    <property type="molecule type" value="Genomic_DNA"/>
</dbReference>
<comment type="caution">
    <text evidence="1">The sequence shown here is derived from an EMBL/GenBank/DDBJ whole genome shotgun (WGS) entry which is preliminary data.</text>
</comment>
<sequence>NPSVRPSLPKGVIRGCEGCLNCQRLTARWRPEEACRPDLGDAPVFYPTEEVLF</sequence>
<feature type="non-terminal residue" evidence="1">
    <location>
        <position position="1"/>
    </location>
</feature>
<gene>
    <name evidence="1" type="primary">JMJ16</name>
    <name evidence="1" type="ORF">HAX54_046713</name>
</gene>
<evidence type="ECO:0000313" key="2">
    <source>
        <dbReference type="Proteomes" id="UP000823775"/>
    </source>
</evidence>
<evidence type="ECO:0000313" key="1">
    <source>
        <dbReference type="EMBL" id="MCE3050234.1"/>
    </source>
</evidence>